<dbReference type="GO" id="GO:0031625">
    <property type="term" value="F:ubiquitin protein ligase binding"/>
    <property type="evidence" value="ECO:0007669"/>
    <property type="project" value="InterPro"/>
</dbReference>
<keyword evidence="3" id="KW-1185">Reference proteome</keyword>
<dbReference type="GO" id="GO:0006511">
    <property type="term" value="P:ubiquitin-dependent protein catabolic process"/>
    <property type="evidence" value="ECO:0007669"/>
    <property type="project" value="InterPro"/>
</dbReference>
<dbReference type="InterPro" id="IPR001373">
    <property type="entry name" value="Cullin_N"/>
</dbReference>
<sequence length="399" mass="46165">MSHQLTLQADFSIFPFNFPCKLPSPTSKCKPHLSLQLPLQATFAYKYMQAPPFPSLLLSAVYDSRFTPLLNQHVRPSGMFACILSPMAVVSSQVDSLFSEAKMDVDMMLNEKLKMIDDAITKKKTKMDCHPEVPITPAEKMNAYEYPATCSVFTLCNRPRRDYSNLVYEKYTNYLTERIQERALPVLMDKHGTELLTEVMRLWSEYKEFASFLSKIFAYLDRYYIPKRGLLSLDDSMRYHFCNLVCDKLFSKLQGAMMRLIIQERDGGQIDRNLLKTVSCLLFEVGEKGTVNCYEKLEQIMLAEVAACYSQLSLERWFWGDSFSNYLRKVDWCLNQEEARAELYPSPTTKTKILDVKCSVMKYVMLERNAEKWAQKRIAEGIAAEDQELLSKYASLKLE</sequence>
<dbReference type="InterPro" id="IPR045093">
    <property type="entry name" value="Cullin"/>
</dbReference>
<dbReference type="AlphaFoldDB" id="A0A8X7ZTW9"/>
<dbReference type="EMBL" id="JAAWWB010000009">
    <property type="protein sequence ID" value="KAG6775065.1"/>
    <property type="molecule type" value="Genomic_DNA"/>
</dbReference>
<organism evidence="2 3">
    <name type="scientific">Populus tomentosa</name>
    <name type="common">Chinese white poplar</name>
    <dbReference type="NCBI Taxonomy" id="118781"/>
    <lineage>
        <taxon>Eukaryota</taxon>
        <taxon>Viridiplantae</taxon>
        <taxon>Streptophyta</taxon>
        <taxon>Embryophyta</taxon>
        <taxon>Tracheophyta</taxon>
        <taxon>Spermatophyta</taxon>
        <taxon>Magnoliopsida</taxon>
        <taxon>eudicotyledons</taxon>
        <taxon>Gunneridae</taxon>
        <taxon>Pentapetalae</taxon>
        <taxon>rosids</taxon>
        <taxon>fabids</taxon>
        <taxon>Malpighiales</taxon>
        <taxon>Salicaceae</taxon>
        <taxon>Saliceae</taxon>
        <taxon>Populus</taxon>
    </lineage>
</organism>
<dbReference type="OrthoDB" id="828394at2759"/>
<evidence type="ECO:0000313" key="3">
    <source>
        <dbReference type="Proteomes" id="UP000886885"/>
    </source>
</evidence>
<gene>
    <name evidence="2" type="ORF">POTOM_018491</name>
</gene>
<proteinExistence type="predicted"/>
<comment type="caution">
    <text evidence="2">The sequence shown here is derived from an EMBL/GenBank/DDBJ whole genome shotgun (WGS) entry which is preliminary data.</text>
</comment>
<dbReference type="Proteomes" id="UP000886885">
    <property type="component" value="Chromosome 5A"/>
</dbReference>
<name>A0A8X7ZTW9_POPTO</name>
<protein>
    <recommendedName>
        <fullName evidence="1">Cullin N-terminal domain-containing protein</fullName>
    </recommendedName>
</protein>
<evidence type="ECO:0000259" key="1">
    <source>
        <dbReference type="Pfam" id="PF00888"/>
    </source>
</evidence>
<reference evidence="2" key="1">
    <citation type="journal article" date="2020" name="bioRxiv">
        <title>Hybrid origin of Populus tomentosa Carr. identified through genome sequencing and phylogenomic analysis.</title>
        <authorList>
            <person name="An X."/>
            <person name="Gao K."/>
            <person name="Chen Z."/>
            <person name="Li J."/>
            <person name="Yang X."/>
            <person name="Yang X."/>
            <person name="Zhou J."/>
            <person name="Guo T."/>
            <person name="Zhao T."/>
            <person name="Huang S."/>
            <person name="Miao D."/>
            <person name="Khan W.U."/>
            <person name="Rao P."/>
            <person name="Ye M."/>
            <person name="Lei B."/>
            <person name="Liao W."/>
            <person name="Wang J."/>
            <person name="Ji L."/>
            <person name="Li Y."/>
            <person name="Guo B."/>
            <person name="Mustafa N.S."/>
            <person name="Li S."/>
            <person name="Yun Q."/>
            <person name="Keller S.R."/>
            <person name="Mao J."/>
            <person name="Zhang R."/>
            <person name="Strauss S.H."/>
        </authorList>
    </citation>
    <scope>NUCLEOTIDE SEQUENCE</scope>
    <source>
        <strain evidence="2">GM15</strain>
        <tissue evidence="2">Leaf</tissue>
    </source>
</reference>
<evidence type="ECO:0000313" key="2">
    <source>
        <dbReference type="EMBL" id="KAG6775065.1"/>
    </source>
</evidence>
<dbReference type="PANTHER" id="PTHR11932">
    <property type="entry name" value="CULLIN"/>
    <property type="match status" value="1"/>
</dbReference>
<dbReference type="Pfam" id="PF00888">
    <property type="entry name" value="Cullin"/>
    <property type="match status" value="1"/>
</dbReference>
<accession>A0A8X7ZTW9</accession>
<feature type="domain" description="Cullin N-terminal" evidence="1">
    <location>
        <begin position="152"/>
        <end position="391"/>
    </location>
</feature>